<comment type="caution">
    <text evidence="1">The sequence shown here is derived from an EMBL/GenBank/DDBJ whole genome shotgun (WGS) entry which is preliminary data.</text>
</comment>
<evidence type="ECO:0000313" key="1">
    <source>
        <dbReference type="EMBL" id="SMP17412.1"/>
    </source>
</evidence>
<dbReference type="PANTHER" id="PTHR38471">
    <property type="entry name" value="FOUR HELIX BUNDLE PROTEIN"/>
    <property type="match status" value="1"/>
</dbReference>
<dbReference type="EMBL" id="FXTX01000016">
    <property type="protein sequence ID" value="SMP17412.1"/>
    <property type="molecule type" value="Genomic_DNA"/>
</dbReference>
<organism evidence="1 2">
    <name type="scientific">Venenivibrio stagnispumantis</name>
    <dbReference type="NCBI Taxonomy" id="407998"/>
    <lineage>
        <taxon>Bacteria</taxon>
        <taxon>Pseudomonadati</taxon>
        <taxon>Aquificota</taxon>
        <taxon>Aquificia</taxon>
        <taxon>Aquificales</taxon>
        <taxon>Hydrogenothermaceae</taxon>
        <taxon>Venenivibrio</taxon>
    </lineage>
</organism>
<keyword evidence="2" id="KW-1185">Reference proteome</keyword>
<dbReference type="CDD" id="cd16377">
    <property type="entry name" value="23S_rRNA_IVP_like"/>
    <property type="match status" value="1"/>
</dbReference>
<evidence type="ECO:0000313" key="2">
    <source>
        <dbReference type="Proteomes" id="UP001157947"/>
    </source>
</evidence>
<gene>
    <name evidence="1" type="ORF">SAMN06264868_11615</name>
</gene>
<name>A0AA45WN68_9AQUI</name>
<dbReference type="AlphaFoldDB" id="A0AA45WN68"/>
<reference evidence="1" key="1">
    <citation type="submission" date="2017-05" db="EMBL/GenBank/DDBJ databases">
        <authorList>
            <person name="Varghese N."/>
            <person name="Submissions S."/>
        </authorList>
    </citation>
    <scope>NUCLEOTIDE SEQUENCE</scope>
    <source>
        <strain evidence="1">DSM 18763</strain>
    </source>
</reference>
<dbReference type="NCBIfam" id="TIGR02436">
    <property type="entry name" value="four helix bundle protein"/>
    <property type="match status" value="1"/>
</dbReference>
<dbReference type="RefSeq" id="WP_265134188.1">
    <property type="nucleotide sequence ID" value="NZ_FXTX01000016.1"/>
</dbReference>
<dbReference type="SUPFAM" id="SSF158446">
    <property type="entry name" value="IVS-encoded protein-like"/>
    <property type="match status" value="1"/>
</dbReference>
<proteinExistence type="predicted"/>
<dbReference type="NCBIfam" id="NF008911">
    <property type="entry name" value="PRK12275.1-2"/>
    <property type="match status" value="1"/>
</dbReference>
<dbReference type="PANTHER" id="PTHR38471:SF2">
    <property type="entry name" value="FOUR HELIX BUNDLE PROTEIN"/>
    <property type="match status" value="1"/>
</dbReference>
<accession>A0AA45WN68</accession>
<sequence>MKTHKDLDIWKESIELVKMIYEITAKFPKEEIYGLTAQIRRCAISVPSNIAEGAARNSKKEFIQFLYIALGSLSELDTQLIISKSLGYLNKEHENLFEIIEKIKSKILGLIKYLRSQNA</sequence>
<dbReference type="Proteomes" id="UP001157947">
    <property type="component" value="Unassembled WGS sequence"/>
</dbReference>
<dbReference type="Gene3D" id="1.20.1440.60">
    <property type="entry name" value="23S rRNA-intervening sequence"/>
    <property type="match status" value="1"/>
</dbReference>
<dbReference type="InterPro" id="IPR036583">
    <property type="entry name" value="23S_rRNA_IVS_sf"/>
</dbReference>
<dbReference type="InterPro" id="IPR012657">
    <property type="entry name" value="23S_rRNA-intervening_sequence"/>
</dbReference>
<protein>
    <submittedName>
        <fullName evidence="1">Four helix bundle protein</fullName>
    </submittedName>
</protein>
<dbReference type="Pfam" id="PF05635">
    <property type="entry name" value="23S_rRNA_IVP"/>
    <property type="match status" value="1"/>
</dbReference>